<feature type="transmembrane region" description="Helical" evidence="8">
    <location>
        <begin position="110"/>
        <end position="139"/>
    </location>
</feature>
<dbReference type="AlphaFoldDB" id="A0A3M0B9Q5"/>
<evidence type="ECO:0000313" key="11">
    <source>
        <dbReference type="Proteomes" id="UP000280842"/>
    </source>
</evidence>
<keyword evidence="3" id="KW-0813">Transport</keyword>
<evidence type="ECO:0000256" key="6">
    <source>
        <dbReference type="ARBA" id="ARBA00022989"/>
    </source>
</evidence>
<feature type="domain" description="Citrate transporter-like" evidence="9">
    <location>
        <begin position="31"/>
        <end position="383"/>
    </location>
</feature>
<feature type="transmembrane region" description="Helical" evidence="8">
    <location>
        <begin position="293"/>
        <end position="311"/>
    </location>
</feature>
<dbReference type="GO" id="GO:0015105">
    <property type="term" value="F:arsenite transmembrane transporter activity"/>
    <property type="evidence" value="ECO:0007669"/>
    <property type="project" value="InterPro"/>
</dbReference>
<dbReference type="PRINTS" id="PR00758">
    <property type="entry name" value="ARSENICPUMP"/>
</dbReference>
<dbReference type="PANTHER" id="PTHR43568">
    <property type="entry name" value="P PROTEIN"/>
    <property type="match status" value="1"/>
</dbReference>
<evidence type="ECO:0000256" key="2">
    <source>
        <dbReference type="ARBA" id="ARBA00009843"/>
    </source>
</evidence>
<dbReference type="InterPro" id="IPR051475">
    <property type="entry name" value="Diverse_Ion_Transporter"/>
</dbReference>
<evidence type="ECO:0000256" key="7">
    <source>
        <dbReference type="ARBA" id="ARBA00023136"/>
    </source>
</evidence>
<sequence length="445" mass="48629">MTHHTLLEVFGIPVTHGLLTTLSVAIFIGTYAMIILERFFHRVPAALFGGFLAVFIGILSPTDAWHSIDHNTIFLLLGMMIIVSVLIESGFFSILSLKALQITKGDPLKILITFSTLTAFLSAFLDNVTTVLFMIPILIGLTRKLNLKPVPYVIATVLASNIGGTATLIGDPPNIIIGSLGHFTFMDFIVNIAPIIVLTHIVGTIVFVLYMKIRGDLKTQITDQKEIEKLISEQKAEYDVSLMRKGLIVFGITILLFFLHHVLHLEAGTIALFMASILLLWTREDPEEIFSRVEWTTLMFFVGLFIVIGGMEHTGVFEQVAHATSNLLKDSMSGILILGSLSAIISGIVDNIPFTMAMANVLIDFGKTVSWDTEPLWWALALGACLGGNLTIIGASANVVAAGLSEREGYPIKFVDFLKMGTPVTIVTVIFALALLYAKYAIFGI</sequence>
<feature type="transmembrane region" description="Helical" evidence="8">
    <location>
        <begin position="242"/>
        <end position="259"/>
    </location>
</feature>
<feature type="transmembrane region" description="Helical" evidence="8">
    <location>
        <begin position="331"/>
        <end position="354"/>
    </location>
</feature>
<keyword evidence="7 8" id="KW-0472">Membrane</keyword>
<reference evidence="10 11" key="1">
    <citation type="submission" date="2018-10" db="EMBL/GenBank/DDBJ databases">
        <title>Genomic Encyclopedia of Archaeal and Bacterial Type Strains, Phase II (KMG-II): from individual species to whole genera.</title>
        <authorList>
            <person name="Goeker M."/>
        </authorList>
    </citation>
    <scope>NUCLEOTIDE SEQUENCE [LARGE SCALE GENOMIC DNA]</scope>
    <source>
        <strain evidence="10 11">VM1</strain>
    </source>
</reference>
<evidence type="ECO:0000256" key="5">
    <source>
        <dbReference type="ARBA" id="ARBA00022692"/>
    </source>
</evidence>
<dbReference type="Proteomes" id="UP000280842">
    <property type="component" value="Unassembled WGS sequence"/>
</dbReference>
<feature type="transmembrane region" description="Helical" evidence="8">
    <location>
        <begin position="188"/>
        <end position="210"/>
    </location>
</feature>
<evidence type="ECO:0000313" key="10">
    <source>
        <dbReference type="EMBL" id="RMA93214.1"/>
    </source>
</evidence>
<keyword evidence="6 8" id="KW-1133">Transmembrane helix</keyword>
<dbReference type="InterPro" id="IPR004680">
    <property type="entry name" value="Cit_transptr-like_dom"/>
</dbReference>
<comment type="subcellular location">
    <subcellularLocation>
        <location evidence="1">Cell membrane</location>
        <topology evidence="1">Multi-pass membrane protein</topology>
    </subcellularLocation>
</comment>
<protein>
    <submittedName>
        <fullName evidence="10">Putative tyrosine transporter P-protein</fullName>
    </submittedName>
</protein>
<dbReference type="InterPro" id="IPR000802">
    <property type="entry name" value="Arsenical_pump_ArsB"/>
</dbReference>
<comment type="similarity">
    <text evidence="2">Belongs to the CitM (TC 2.A.11) transporter family.</text>
</comment>
<evidence type="ECO:0000259" key="9">
    <source>
        <dbReference type="Pfam" id="PF03600"/>
    </source>
</evidence>
<proteinExistence type="inferred from homology"/>
<gene>
    <name evidence="10" type="ORF">CLV39_1270</name>
</gene>
<feature type="transmembrane region" description="Helical" evidence="8">
    <location>
        <begin position="417"/>
        <end position="438"/>
    </location>
</feature>
<feature type="transmembrane region" description="Helical" evidence="8">
    <location>
        <begin position="375"/>
        <end position="397"/>
    </location>
</feature>
<dbReference type="Pfam" id="PF03600">
    <property type="entry name" value="CitMHS"/>
    <property type="match status" value="1"/>
</dbReference>
<comment type="caution">
    <text evidence="10">The sequence shown here is derived from an EMBL/GenBank/DDBJ whole genome shotgun (WGS) entry which is preliminary data.</text>
</comment>
<dbReference type="GO" id="GO:0005886">
    <property type="term" value="C:plasma membrane"/>
    <property type="evidence" value="ECO:0007669"/>
    <property type="project" value="UniProtKB-SubCell"/>
</dbReference>
<dbReference type="CDD" id="cd01116">
    <property type="entry name" value="P_permease"/>
    <property type="match status" value="1"/>
</dbReference>
<keyword evidence="5 8" id="KW-0812">Transmembrane</keyword>
<evidence type="ECO:0000256" key="1">
    <source>
        <dbReference type="ARBA" id="ARBA00004651"/>
    </source>
</evidence>
<feature type="transmembrane region" description="Helical" evidence="8">
    <location>
        <begin position="265"/>
        <end position="281"/>
    </location>
</feature>
<evidence type="ECO:0000256" key="3">
    <source>
        <dbReference type="ARBA" id="ARBA00022448"/>
    </source>
</evidence>
<feature type="transmembrane region" description="Helical" evidence="8">
    <location>
        <begin position="43"/>
        <end position="61"/>
    </location>
</feature>
<feature type="transmembrane region" description="Helical" evidence="8">
    <location>
        <begin position="73"/>
        <end position="98"/>
    </location>
</feature>
<keyword evidence="11" id="KW-1185">Reference proteome</keyword>
<dbReference type="RefSeq" id="WP_121923386.1">
    <property type="nucleotide sequence ID" value="NZ_REFO01000013.1"/>
</dbReference>
<keyword evidence="4" id="KW-1003">Cell membrane</keyword>
<name>A0A3M0B9Q5_9AQUI</name>
<dbReference type="PANTHER" id="PTHR43568:SF1">
    <property type="entry name" value="P PROTEIN"/>
    <property type="match status" value="1"/>
</dbReference>
<dbReference type="OrthoDB" id="9765532at2"/>
<evidence type="ECO:0000256" key="4">
    <source>
        <dbReference type="ARBA" id="ARBA00022475"/>
    </source>
</evidence>
<dbReference type="EMBL" id="REFO01000013">
    <property type="protein sequence ID" value="RMA93214.1"/>
    <property type="molecule type" value="Genomic_DNA"/>
</dbReference>
<evidence type="ECO:0000256" key="8">
    <source>
        <dbReference type="SAM" id="Phobius"/>
    </source>
</evidence>
<feature type="transmembrane region" description="Helical" evidence="8">
    <location>
        <begin position="12"/>
        <end position="36"/>
    </location>
</feature>
<organism evidence="10 11">
    <name type="scientific">Hydrogenothermus marinus</name>
    <dbReference type="NCBI Taxonomy" id="133270"/>
    <lineage>
        <taxon>Bacteria</taxon>
        <taxon>Pseudomonadati</taxon>
        <taxon>Aquificota</taxon>
        <taxon>Aquificia</taxon>
        <taxon>Aquificales</taxon>
        <taxon>Hydrogenothermaceae</taxon>
        <taxon>Hydrogenothermus</taxon>
    </lineage>
</organism>
<accession>A0A3M0B9Q5</accession>